<dbReference type="Pfam" id="PF11716">
    <property type="entry name" value="MDMPI_N"/>
    <property type="match status" value="1"/>
</dbReference>
<dbReference type="InterPro" id="IPR017517">
    <property type="entry name" value="Maleyloyr_isom"/>
</dbReference>
<dbReference type="AlphaFoldDB" id="A0A101U7P9"/>
<dbReference type="RefSeq" id="WP_062716929.1">
    <property type="nucleotide sequence ID" value="NZ_KQ948925.1"/>
</dbReference>
<evidence type="ECO:0000259" key="1">
    <source>
        <dbReference type="Pfam" id="PF11716"/>
    </source>
</evidence>
<accession>A0A101U7P9</accession>
<organism evidence="2 3">
    <name type="scientific">Streptomyces caeruleatus</name>
    <dbReference type="NCBI Taxonomy" id="661399"/>
    <lineage>
        <taxon>Bacteria</taxon>
        <taxon>Bacillati</taxon>
        <taxon>Actinomycetota</taxon>
        <taxon>Actinomycetes</taxon>
        <taxon>Kitasatosporales</taxon>
        <taxon>Streptomycetaceae</taxon>
        <taxon>Streptomyces</taxon>
    </lineage>
</organism>
<dbReference type="NCBIfam" id="TIGR03083">
    <property type="entry name" value="maleylpyruvate isomerase family mycothiol-dependent enzyme"/>
    <property type="match status" value="1"/>
</dbReference>
<dbReference type="OrthoDB" id="3671213at2"/>
<reference evidence="2 3" key="1">
    <citation type="submission" date="2015-10" db="EMBL/GenBank/DDBJ databases">
        <title>Draft genome sequence of Streptomyces caeruleatus NRRL B-24802, type strain for the species Streptomyces caeruleatus.</title>
        <authorList>
            <person name="Ruckert C."/>
            <person name="Winkler A."/>
            <person name="Kalinowski J."/>
            <person name="Kampfer P."/>
            <person name="Glaeser S."/>
        </authorList>
    </citation>
    <scope>NUCLEOTIDE SEQUENCE [LARGE SCALE GENOMIC DNA]</scope>
    <source>
        <strain evidence="2 3">NRRL B-24802</strain>
    </source>
</reference>
<dbReference type="GO" id="GO:0046872">
    <property type="term" value="F:metal ion binding"/>
    <property type="evidence" value="ECO:0007669"/>
    <property type="project" value="InterPro"/>
</dbReference>
<proteinExistence type="predicted"/>
<dbReference type="SUPFAM" id="SSF109854">
    <property type="entry name" value="DinB/YfiT-like putative metalloenzymes"/>
    <property type="match status" value="1"/>
</dbReference>
<feature type="domain" description="Mycothiol-dependent maleylpyruvate isomerase metal-binding" evidence="1">
    <location>
        <begin position="12"/>
        <end position="140"/>
    </location>
</feature>
<dbReference type="Proteomes" id="UP000053429">
    <property type="component" value="Unassembled WGS sequence"/>
</dbReference>
<keyword evidence="3" id="KW-1185">Reference proteome</keyword>
<gene>
    <name evidence="2" type="ORF">AQJ67_05620</name>
</gene>
<dbReference type="InterPro" id="IPR024344">
    <property type="entry name" value="MDMPI_metal-binding"/>
</dbReference>
<evidence type="ECO:0000313" key="3">
    <source>
        <dbReference type="Proteomes" id="UP000053429"/>
    </source>
</evidence>
<comment type="caution">
    <text evidence="2">The sequence shown here is derived from an EMBL/GenBank/DDBJ whole genome shotgun (WGS) entry which is preliminary data.</text>
</comment>
<name>A0A101U7P9_9ACTN</name>
<dbReference type="PANTHER" id="PTHR40758">
    <property type="entry name" value="CONSERVED PROTEIN"/>
    <property type="match status" value="1"/>
</dbReference>
<sequence>MTSLSFERYCDEIVSQTERLTAQVHGADMTAPVLSCPGWNLGQLLRHVGGDHRWAEEIVRTRAAGPIPDGLVNDPTDGAHEDASSLVPWLVEGAARLSSTLRAAGADALAWNPSADRSAPVAFWARRMTYETAVHRADAARTAGTEFALDRDLAVDAVQEWLEFATFPEAFEPRPDLPDLLGADRTLHFDATDAGEWFVDLTGERPAWRPGADGGATALARGPVTDLLLYFYKRPTTAVETKGDTALLDLWRTRAGFWLEAPKD</sequence>
<dbReference type="InterPro" id="IPR034660">
    <property type="entry name" value="DinB/YfiT-like"/>
</dbReference>
<dbReference type="EMBL" id="LMWY01000004">
    <property type="protein sequence ID" value="KUO05619.1"/>
    <property type="molecule type" value="Genomic_DNA"/>
</dbReference>
<evidence type="ECO:0000313" key="2">
    <source>
        <dbReference type="EMBL" id="KUO05619.1"/>
    </source>
</evidence>
<dbReference type="PANTHER" id="PTHR40758:SF1">
    <property type="entry name" value="CONSERVED PROTEIN"/>
    <property type="match status" value="1"/>
</dbReference>
<dbReference type="GO" id="GO:0005886">
    <property type="term" value="C:plasma membrane"/>
    <property type="evidence" value="ECO:0007669"/>
    <property type="project" value="TreeGrafter"/>
</dbReference>
<protein>
    <recommendedName>
        <fullName evidence="1">Mycothiol-dependent maleylpyruvate isomerase metal-binding domain-containing protein</fullName>
    </recommendedName>
</protein>
<dbReference type="STRING" id="661399.AQJ67_05620"/>